<dbReference type="AlphaFoldDB" id="A0A2R6QEU2"/>
<sequence length="703" mass="77958">MSLKTHVKTIQADGVNVFYREAGSTSAPTILLLHGYPSSSFQYRNLIPILATKYHVLAPDMPGFGFTDVPEGRNYEYTFGSFAITIGAFVDALRIKKFAIYIFDYGAPTGLRLALDRPDSITAIIAQNGNAYEEGLGEVWTPYLHGVPHPESVPPETYHLDYYAISRPGNSEIQLDVFYDYRNNVALYPKFQAYFRERNPPILAIWGKNDIVFPPAGAEAYKKDSPQVEIKLLNTGHFALILAAYDLGASGDQLQAIYDREQEGLDPIHLADRKTKTVEEQHVSITSANWTEYLGEEKYVRQNKQSYIPDLTAFVRYYASLLSFFSGVIAKLGAGETIEQYVFSPAANGNGTNMLLRFVGGAVHPTIQTGYGVEFGSDAMVAQALAQTAIHSPFYPGIFDLRPQANIANGHSAPTKEHRQPSHGKSLLAIIREAYESEIMHPVMPYDPDAFLRQRFTDAYKDGRPEEIVRLANLWYIDVSRGQKELDEKLEELIWLATLLLAGTGKPGRKPRLDFFLMHILNVTLFIPSLLKAIPTMDSKVTLLRAVLPVILMYMLVRGRPRIDPSLLMSYTTTPRPPLASSKDRLQPDKSSIGDPTEDKNVNPWPEIIASVLHAPDAHTVKAIRALYYGAQHYGTTPPGGAIGAFQPDGTETHDGMAKADGTIFIRAAGVVMDTLGWVSHGQAEGAWDRSALGWDDAWKGDD</sequence>
<dbReference type="OrthoDB" id="10004862at2759"/>
<keyword evidence="2" id="KW-0560">Oxidoreductase</keyword>
<comment type="caution">
    <text evidence="5">The sequence shown here is derived from an EMBL/GenBank/DDBJ whole genome shotgun (WGS) entry which is preliminary data.</text>
</comment>
<evidence type="ECO:0000256" key="3">
    <source>
        <dbReference type="SAM" id="MobiDB-lite"/>
    </source>
</evidence>
<dbReference type="STRING" id="98765.A0A2R6QEU2"/>
<dbReference type="Gene3D" id="3.40.50.1820">
    <property type="entry name" value="alpha/beta hydrolase"/>
    <property type="match status" value="1"/>
</dbReference>
<name>A0A2R6QEU2_9APHY</name>
<reference evidence="5 6" key="1">
    <citation type="submission" date="2018-02" db="EMBL/GenBank/DDBJ databases">
        <title>Genome sequence of the basidiomycete white-rot fungus Phlebia centrifuga.</title>
        <authorList>
            <person name="Granchi Z."/>
            <person name="Peng M."/>
            <person name="de Vries R.P."/>
            <person name="Hilden K."/>
            <person name="Makela M.R."/>
            <person name="Grigoriev I."/>
            <person name="Riley R."/>
        </authorList>
    </citation>
    <scope>NUCLEOTIDE SEQUENCE [LARGE SCALE GENOMIC DNA]</scope>
    <source>
        <strain evidence="5 6">FBCC195</strain>
    </source>
</reference>
<dbReference type="GO" id="GO:0016491">
    <property type="term" value="F:oxidoreductase activity"/>
    <property type="evidence" value="ECO:0007669"/>
    <property type="project" value="UniProtKB-KW"/>
</dbReference>
<evidence type="ECO:0000256" key="1">
    <source>
        <dbReference type="ARBA" id="ARBA00022801"/>
    </source>
</evidence>
<gene>
    <name evidence="5" type="ORF">PHLCEN_2v3538</name>
</gene>
<dbReference type="GO" id="GO:0004301">
    <property type="term" value="F:epoxide hydrolase activity"/>
    <property type="evidence" value="ECO:0007669"/>
    <property type="project" value="TreeGrafter"/>
</dbReference>
<evidence type="ECO:0000313" key="5">
    <source>
        <dbReference type="EMBL" id="PSS06852.1"/>
    </source>
</evidence>
<dbReference type="EMBL" id="MLYV02000356">
    <property type="protein sequence ID" value="PSS06852.1"/>
    <property type="molecule type" value="Genomic_DNA"/>
</dbReference>
<keyword evidence="1" id="KW-0378">Hydrolase</keyword>
<dbReference type="InterPro" id="IPR051340">
    <property type="entry name" value="Haloalkane_dehalogenase"/>
</dbReference>
<dbReference type="InterPro" id="IPR029058">
    <property type="entry name" value="AB_hydrolase_fold"/>
</dbReference>
<protein>
    <recommendedName>
        <fullName evidence="4">AB hydrolase-1 domain-containing protein</fullName>
    </recommendedName>
</protein>
<keyword evidence="6" id="KW-1185">Reference proteome</keyword>
<dbReference type="Pfam" id="PF14027">
    <property type="entry name" value="Questin_oxidase"/>
    <property type="match status" value="1"/>
</dbReference>
<accession>A0A2R6QEU2</accession>
<evidence type="ECO:0000259" key="4">
    <source>
        <dbReference type="Pfam" id="PF00561"/>
    </source>
</evidence>
<dbReference type="PANTHER" id="PTHR42977">
    <property type="entry name" value="HYDROLASE-RELATED"/>
    <property type="match status" value="1"/>
</dbReference>
<feature type="domain" description="AB hydrolase-1" evidence="4">
    <location>
        <begin position="28"/>
        <end position="148"/>
    </location>
</feature>
<dbReference type="PRINTS" id="PR00111">
    <property type="entry name" value="ABHYDROLASE"/>
</dbReference>
<organism evidence="5 6">
    <name type="scientific">Hermanssonia centrifuga</name>
    <dbReference type="NCBI Taxonomy" id="98765"/>
    <lineage>
        <taxon>Eukaryota</taxon>
        <taxon>Fungi</taxon>
        <taxon>Dikarya</taxon>
        <taxon>Basidiomycota</taxon>
        <taxon>Agaricomycotina</taxon>
        <taxon>Agaricomycetes</taxon>
        <taxon>Polyporales</taxon>
        <taxon>Meruliaceae</taxon>
        <taxon>Hermanssonia</taxon>
    </lineage>
</organism>
<evidence type="ECO:0000256" key="2">
    <source>
        <dbReference type="ARBA" id="ARBA00023002"/>
    </source>
</evidence>
<proteinExistence type="predicted"/>
<evidence type="ECO:0000313" key="6">
    <source>
        <dbReference type="Proteomes" id="UP000186601"/>
    </source>
</evidence>
<feature type="region of interest" description="Disordered" evidence="3">
    <location>
        <begin position="574"/>
        <end position="601"/>
    </location>
</feature>
<dbReference type="PANTHER" id="PTHR42977:SF3">
    <property type="entry name" value="AB HYDROLASE-1 DOMAIN-CONTAINING PROTEIN"/>
    <property type="match status" value="1"/>
</dbReference>
<dbReference type="InterPro" id="IPR000073">
    <property type="entry name" value="AB_hydrolase_1"/>
</dbReference>
<dbReference type="Proteomes" id="UP000186601">
    <property type="component" value="Unassembled WGS sequence"/>
</dbReference>
<dbReference type="SUPFAM" id="SSF53474">
    <property type="entry name" value="alpha/beta-Hydrolases"/>
    <property type="match status" value="1"/>
</dbReference>
<dbReference type="InterPro" id="IPR025337">
    <property type="entry name" value="Questin_oxidase-like"/>
</dbReference>
<dbReference type="Pfam" id="PF00561">
    <property type="entry name" value="Abhydrolase_1"/>
    <property type="match status" value="1"/>
</dbReference>